<feature type="domain" description="C2H2-type" evidence="9">
    <location>
        <begin position="212"/>
        <end position="241"/>
    </location>
</feature>
<feature type="domain" description="C2H2-type" evidence="9">
    <location>
        <begin position="120"/>
        <end position="150"/>
    </location>
</feature>
<dbReference type="FunFam" id="3.30.160.60:FF:001102">
    <property type="entry name" value="Transcription factor IIIA"/>
    <property type="match status" value="1"/>
</dbReference>
<feature type="non-terminal residue" evidence="10">
    <location>
        <position position="313"/>
    </location>
</feature>
<dbReference type="InterPro" id="IPR050527">
    <property type="entry name" value="Snail/Krueppel_Znf"/>
</dbReference>
<keyword evidence="11" id="KW-1185">Reference proteome</keyword>
<evidence type="ECO:0000256" key="3">
    <source>
        <dbReference type="ARBA" id="ARBA00022737"/>
    </source>
</evidence>
<dbReference type="PANTHER" id="PTHR24388">
    <property type="entry name" value="ZINC FINGER PROTEIN"/>
    <property type="match status" value="1"/>
</dbReference>
<dbReference type="SUPFAM" id="SSF57667">
    <property type="entry name" value="beta-beta-alpha zinc fingers"/>
    <property type="match status" value="5"/>
</dbReference>
<evidence type="ECO:0000256" key="5">
    <source>
        <dbReference type="ARBA" id="ARBA00022833"/>
    </source>
</evidence>
<keyword evidence="4 8" id="KW-0863">Zinc-finger</keyword>
<evidence type="ECO:0000256" key="4">
    <source>
        <dbReference type="ARBA" id="ARBA00022771"/>
    </source>
</evidence>
<dbReference type="Proteomes" id="UP000728032">
    <property type="component" value="Unassembled WGS sequence"/>
</dbReference>
<dbReference type="PROSITE" id="PS00028">
    <property type="entry name" value="ZINC_FINGER_C2H2_1"/>
    <property type="match status" value="7"/>
</dbReference>
<keyword evidence="6" id="KW-0539">Nucleus</keyword>
<dbReference type="InterPro" id="IPR013087">
    <property type="entry name" value="Znf_C2H2_type"/>
</dbReference>
<dbReference type="GO" id="GO:0008270">
    <property type="term" value="F:zinc ion binding"/>
    <property type="evidence" value="ECO:0007669"/>
    <property type="project" value="UniProtKB-KW"/>
</dbReference>
<accession>A0A7R9QY83</accession>
<feature type="domain" description="C2H2-type" evidence="9">
    <location>
        <begin position="36"/>
        <end position="66"/>
    </location>
</feature>
<evidence type="ECO:0000313" key="10">
    <source>
        <dbReference type="EMBL" id="CAD7662197.1"/>
    </source>
</evidence>
<dbReference type="InterPro" id="IPR036236">
    <property type="entry name" value="Znf_C2H2_sf"/>
</dbReference>
<keyword evidence="2" id="KW-0479">Metal-binding</keyword>
<feature type="domain" description="C2H2-type" evidence="9">
    <location>
        <begin position="90"/>
        <end position="119"/>
    </location>
</feature>
<feature type="domain" description="C2H2-type" evidence="9">
    <location>
        <begin position="183"/>
        <end position="207"/>
    </location>
</feature>
<dbReference type="OrthoDB" id="1095242at2759"/>
<comment type="subcellular location">
    <subcellularLocation>
        <location evidence="1">Nucleus</location>
    </subcellularLocation>
</comment>
<evidence type="ECO:0000256" key="1">
    <source>
        <dbReference type="ARBA" id="ARBA00004123"/>
    </source>
</evidence>
<evidence type="ECO:0000256" key="2">
    <source>
        <dbReference type="ARBA" id="ARBA00022723"/>
    </source>
</evidence>
<reference evidence="10" key="1">
    <citation type="submission" date="2020-11" db="EMBL/GenBank/DDBJ databases">
        <authorList>
            <person name="Tran Van P."/>
        </authorList>
    </citation>
    <scope>NUCLEOTIDE SEQUENCE</scope>
</reference>
<dbReference type="GO" id="GO:0000981">
    <property type="term" value="F:DNA-binding transcription factor activity, RNA polymerase II-specific"/>
    <property type="evidence" value="ECO:0007669"/>
    <property type="project" value="TreeGrafter"/>
</dbReference>
<evidence type="ECO:0000313" key="11">
    <source>
        <dbReference type="Proteomes" id="UP000728032"/>
    </source>
</evidence>
<evidence type="ECO:0000256" key="7">
    <source>
        <dbReference type="ARBA" id="ARBA00037948"/>
    </source>
</evidence>
<keyword evidence="3" id="KW-0677">Repeat</keyword>
<protein>
    <recommendedName>
        <fullName evidence="9">C2H2-type domain-containing protein</fullName>
    </recommendedName>
</protein>
<dbReference type="EMBL" id="CAJPVJ010026718">
    <property type="protein sequence ID" value="CAG2179333.1"/>
    <property type="molecule type" value="Genomic_DNA"/>
</dbReference>
<dbReference type="PROSITE" id="PS50157">
    <property type="entry name" value="ZINC_FINGER_C2H2_2"/>
    <property type="match status" value="7"/>
</dbReference>
<sequence>MSVHGFKCLMPYCQSIFDSKTSLKDHMVSDHSLAPFECEYNSCDHMFTTEEDLTEHVCERHTKRTNCQKFLRSGIELECHRSLQTSRKQLKCSVKGCDYKCNNRNELEAHVNKHMGLKPYKCHIEGCGKQFPIRHALQKHIRLVHSLVRNYICDHENCNKALKTGYSLRIHQKEKHYKEGQVYKCPKPGCDRVFNRGSALASHSLVHKEASLRCEYPGCEYSAKKVYILRRHQRTHNPEKPFPCEWPGCEFRTKWAFLLKPHALTHTTAGQTNHVCPKCGKGFQTPLLLKTHMKIHSENRKSYVCPHEECGGK</sequence>
<evidence type="ECO:0000256" key="6">
    <source>
        <dbReference type="ARBA" id="ARBA00023242"/>
    </source>
</evidence>
<feature type="domain" description="C2H2-type" evidence="9">
    <location>
        <begin position="274"/>
        <end position="301"/>
    </location>
</feature>
<dbReference type="Pfam" id="PF00096">
    <property type="entry name" value="zf-C2H2"/>
    <property type="match status" value="3"/>
</dbReference>
<gene>
    <name evidence="10" type="ORF">ONB1V03_LOCUS18757</name>
</gene>
<dbReference type="PANTHER" id="PTHR24388:SF54">
    <property type="entry name" value="PROTEIN ESCARGOT"/>
    <property type="match status" value="1"/>
</dbReference>
<name>A0A7R9QY83_9ACAR</name>
<dbReference type="AlphaFoldDB" id="A0A7R9QY83"/>
<dbReference type="Gene3D" id="3.30.160.60">
    <property type="entry name" value="Classic Zinc Finger"/>
    <property type="match status" value="7"/>
</dbReference>
<comment type="similarity">
    <text evidence="7">Belongs to the snail C2H2-type zinc-finger protein family.</text>
</comment>
<feature type="domain" description="C2H2-type" evidence="9">
    <location>
        <begin position="151"/>
        <end position="181"/>
    </location>
</feature>
<dbReference type="EMBL" id="OC941543">
    <property type="protein sequence ID" value="CAD7662197.1"/>
    <property type="molecule type" value="Genomic_DNA"/>
</dbReference>
<proteinExistence type="inferred from homology"/>
<dbReference type="GO" id="GO:0005634">
    <property type="term" value="C:nucleus"/>
    <property type="evidence" value="ECO:0007669"/>
    <property type="project" value="UniProtKB-SubCell"/>
</dbReference>
<evidence type="ECO:0000256" key="8">
    <source>
        <dbReference type="PROSITE-ProRule" id="PRU00042"/>
    </source>
</evidence>
<dbReference type="GO" id="GO:0000978">
    <property type="term" value="F:RNA polymerase II cis-regulatory region sequence-specific DNA binding"/>
    <property type="evidence" value="ECO:0007669"/>
    <property type="project" value="TreeGrafter"/>
</dbReference>
<organism evidence="10">
    <name type="scientific">Oppiella nova</name>
    <dbReference type="NCBI Taxonomy" id="334625"/>
    <lineage>
        <taxon>Eukaryota</taxon>
        <taxon>Metazoa</taxon>
        <taxon>Ecdysozoa</taxon>
        <taxon>Arthropoda</taxon>
        <taxon>Chelicerata</taxon>
        <taxon>Arachnida</taxon>
        <taxon>Acari</taxon>
        <taxon>Acariformes</taxon>
        <taxon>Sarcoptiformes</taxon>
        <taxon>Oribatida</taxon>
        <taxon>Brachypylina</taxon>
        <taxon>Oppioidea</taxon>
        <taxon>Oppiidae</taxon>
        <taxon>Oppiella</taxon>
    </lineage>
</organism>
<keyword evidence="5" id="KW-0862">Zinc</keyword>
<evidence type="ECO:0000259" key="9">
    <source>
        <dbReference type="PROSITE" id="PS50157"/>
    </source>
</evidence>
<dbReference type="SMART" id="SM00355">
    <property type="entry name" value="ZnF_C2H2"/>
    <property type="match status" value="9"/>
</dbReference>